<keyword evidence="4" id="KW-1185">Reference proteome</keyword>
<feature type="signal peptide" evidence="1">
    <location>
        <begin position="1"/>
        <end position="16"/>
    </location>
</feature>
<dbReference type="PANTHER" id="PTHR39639">
    <property type="entry name" value="CHROMOSOME 16, WHOLE GENOME SHOTGUN SEQUENCE"/>
    <property type="match status" value="1"/>
</dbReference>
<dbReference type="eggNOG" id="ENOG502S593">
    <property type="taxonomic scope" value="Eukaryota"/>
</dbReference>
<feature type="domain" description="GmrSD restriction endonucleases N-terminal" evidence="2">
    <location>
        <begin position="243"/>
        <end position="401"/>
    </location>
</feature>
<proteinExistence type="predicted"/>
<keyword evidence="1" id="KW-0732">Signal</keyword>
<name>A0A0D3KFJ3_EMIH1</name>
<sequence length="777" mass="87427">MLKAASLLFVALSASALPANTVNDINPTARNTTFAPKPNPPVPDPVNDPAWLIATSGFCSNLNVVMKERDVEASETEGDTAAHFIAGIEFNYYPQTAVKFTDFPHHLAKTIEGDAAEADALVSSAWDHKNIALLEPTSSCGADKDQAWGISVFKVEEHRPCADGETAWEGHPCVHYSGYVSAATSNFVKLSAMQLTAESEKKRKQKGESQVERRQYNSVLGELESSKLYGQTPKMFELDQLANMLRKGRLNLFPKYQRDYVWKPERASRLVVTVLCNRIVPGVVLHEKEKGVYDVVDGKQRLTSLLCFYMASEDRSFLATLMRQPPVFERLSKLDENYEDLNGLSYSHLSRERQFALQSFTVSCTIIPHDTPRQEVFAAYEDINSGGEDLKAQQLRRAAYFGAYIELLDKLATNLDFQYVRDPRAARAGTYTLDPKESDREMILRAFAFNRGWQGYIRPVKTFLNLELESFEELDEARKPVTLRELEEEFCWVLKTARQVWGPEDAFARKWEPSRSCDEWVWSNSVSLQLWDVMYSVLAELRLENFSTLSFTQSAGGIVNAFKRLFERDLLDMGGQVTVAKFAARRDLVKATLKSQLPQPLSSSRSFANPEALRLRCFSAQLGACAICGQPLDPSRLHDGTYAHLDHRLGEDVRGEVRREEDLGEDPLGLLHEPCGVLLRHAQRGGAPEGRLLVDEGDELLWREARQAGADANRACKYYKLTSDNDGEAIRWTSNYQIISKVYMKKHSSLPLCYSLSAADKKMVTSTMTKMVGPEAE</sequence>
<dbReference type="EnsemblProtists" id="EOD34528">
    <property type="protein sequence ID" value="EOD34528"/>
    <property type="gene ID" value="EMIHUDRAFT_111223"/>
</dbReference>
<dbReference type="PaxDb" id="2903-EOD34528"/>
<dbReference type="KEGG" id="ehx:EMIHUDRAFT_111223"/>
<dbReference type="AlphaFoldDB" id="A0A0D3KFJ3"/>
<dbReference type="InterPro" id="IPR004919">
    <property type="entry name" value="GmrSD_N"/>
</dbReference>
<organism evidence="3 4">
    <name type="scientific">Emiliania huxleyi (strain CCMP1516)</name>
    <dbReference type="NCBI Taxonomy" id="280463"/>
    <lineage>
        <taxon>Eukaryota</taxon>
        <taxon>Haptista</taxon>
        <taxon>Haptophyta</taxon>
        <taxon>Prymnesiophyceae</taxon>
        <taxon>Isochrysidales</taxon>
        <taxon>Noelaerhabdaceae</taxon>
        <taxon>Emiliania</taxon>
    </lineage>
</organism>
<feature type="chain" id="PRO_5044291793" description="GmrSD restriction endonucleases N-terminal domain-containing protein" evidence="1">
    <location>
        <begin position="17"/>
        <end position="777"/>
    </location>
</feature>
<dbReference type="Pfam" id="PF03235">
    <property type="entry name" value="GmrSD_N"/>
    <property type="match status" value="1"/>
</dbReference>
<reference evidence="4" key="1">
    <citation type="journal article" date="2013" name="Nature">
        <title>Pan genome of the phytoplankton Emiliania underpins its global distribution.</title>
        <authorList>
            <person name="Read B.A."/>
            <person name="Kegel J."/>
            <person name="Klute M.J."/>
            <person name="Kuo A."/>
            <person name="Lefebvre S.C."/>
            <person name="Maumus F."/>
            <person name="Mayer C."/>
            <person name="Miller J."/>
            <person name="Monier A."/>
            <person name="Salamov A."/>
            <person name="Young J."/>
            <person name="Aguilar M."/>
            <person name="Claverie J.M."/>
            <person name="Frickenhaus S."/>
            <person name="Gonzalez K."/>
            <person name="Herman E.K."/>
            <person name="Lin Y.C."/>
            <person name="Napier J."/>
            <person name="Ogata H."/>
            <person name="Sarno A.F."/>
            <person name="Shmutz J."/>
            <person name="Schroeder D."/>
            <person name="de Vargas C."/>
            <person name="Verret F."/>
            <person name="von Dassow P."/>
            <person name="Valentin K."/>
            <person name="Van de Peer Y."/>
            <person name="Wheeler G."/>
            <person name="Dacks J.B."/>
            <person name="Delwiche C.F."/>
            <person name="Dyhrman S.T."/>
            <person name="Glockner G."/>
            <person name="John U."/>
            <person name="Richards T."/>
            <person name="Worden A.Z."/>
            <person name="Zhang X."/>
            <person name="Grigoriev I.V."/>
            <person name="Allen A.E."/>
            <person name="Bidle K."/>
            <person name="Borodovsky M."/>
            <person name="Bowler C."/>
            <person name="Brownlee C."/>
            <person name="Cock J.M."/>
            <person name="Elias M."/>
            <person name="Gladyshev V.N."/>
            <person name="Groth M."/>
            <person name="Guda C."/>
            <person name="Hadaegh A."/>
            <person name="Iglesias-Rodriguez M.D."/>
            <person name="Jenkins J."/>
            <person name="Jones B.M."/>
            <person name="Lawson T."/>
            <person name="Leese F."/>
            <person name="Lindquist E."/>
            <person name="Lobanov A."/>
            <person name="Lomsadze A."/>
            <person name="Malik S.B."/>
            <person name="Marsh M.E."/>
            <person name="Mackinder L."/>
            <person name="Mock T."/>
            <person name="Mueller-Roeber B."/>
            <person name="Pagarete A."/>
            <person name="Parker M."/>
            <person name="Probert I."/>
            <person name="Quesneville H."/>
            <person name="Raines C."/>
            <person name="Rensing S.A."/>
            <person name="Riano-Pachon D.M."/>
            <person name="Richier S."/>
            <person name="Rokitta S."/>
            <person name="Shiraiwa Y."/>
            <person name="Soanes D.M."/>
            <person name="van der Giezen M."/>
            <person name="Wahlund T.M."/>
            <person name="Williams B."/>
            <person name="Wilson W."/>
            <person name="Wolfe G."/>
            <person name="Wurch L.L."/>
        </authorList>
    </citation>
    <scope>NUCLEOTIDE SEQUENCE</scope>
</reference>
<dbReference type="PANTHER" id="PTHR39639:SF1">
    <property type="entry name" value="DUF262 DOMAIN-CONTAINING PROTEIN"/>
    <property type="match status" value="1"/>
</dbReference>
<dbReference type="HOGENOM" id="CLU_362259_0_0_1"/>
<accession>A0A0D3KFJ3</accession>
<dbReference type="Proteomes" id="UP000013827">
    <property type="component" value="Unassembled WGS sequence"/>
</dbReference>
<dbReference type="RefSeq" id="XP_005786957.1">
    <property type="nucleotide sequence ID" value="XM_005786900.1"/>
</dbReference>
<evidence type="ECO:0000313" key="4">
    <source>
        <dbReference type="Proteomes" id="UP000013827"/>
    </source>
</evidence>
<dbReference type="GeneID" id="17279799"/>
<evidence type="ECO:0000313" key="3">
    <source>
        <dbReference type="EnsemblProtists" id="EOD34528"/>
    </source>
</evidence>
<protein>
    <recommendedName>
        <fullName evidence="2">GmrSD restriction endonucleases N-terminal domain-containing protein</fullName>
    </recommendedName>
</protein>
<evidence type="ECO:0000256" key="1">
    <source>
        <dbReference type="SAM" id="SignalP"/>
    </source>
</evidence>
<evidence type="ECO:0000259" key="2">
    <source>
        <dbReference type="Pfam" id="PF03235"/>
    </source>
</evidence>
<reference evidence="3" key="2">
    <citation type="submission" date="2024-10" db="UniProtKB">
        <authorList>
            <consortium name="EnsemblProtists"/>
        </authorList>
    </citation>
    <scope>IDENTIFICATION</scope>
</reference>